<dbReference type="STRING" id="316274.Haur_0481"/>
<evidence type="ECO:0000313" key="2">
    <source>
        <dbReference type="EMBL" id="ABX03132.1"/>
    </source>
</evidence>
<name>A9AV54_HERA2</name>
<keyword evidence="1" id="KW-0812">Transmembrane</keyword>
<dbReference type="HOGENOM" id="CLU_1145965_0_0_0"/>
<feature type="transmembrane region" description="Helical" evidence="1">
    <location>
        <begin position="96"/>
        <end position="116"/>
    </location>
</feature>
<proteinExistence type="predicted"/>
<dbReference type="BioCyc" id="HAUR316274:GHYA-487-MONOMER"/>
<protein>
    <submittedName>
        <fullName evidence="2">Uncharacterized protein</fullName>
    </submittedName>
</protein>
<feature type="transmembrane region" description="Helical" evidence="1">
    <location>
        <begin position="128"/>
        <end position="149"/>
    </location>
</feature>
<keyword evidence="1" id="KW-1133">Transmembrane helix</keyword>
<dbReference type="InParanoid" id="A9AV54"/>
<feature type="transmembrane region" description="Helical" evidence="1">
    <location>
        <begin position="63"/>
        <end position="84"/>
    </location>
</feature>
<keyword evidence="3" id="KW-1185">Reference proteome</keyword>
<gene>
    <name evidence="2" type="ordered locus">Haur_0481</name>
</gene>
<dbReference type="Proteomes" id="UP000000787">
    <property type="component" value="Chromosome"/>
</dbReference>
<feature type="transmembrane region" description="Helical" evidence="1">
    <location>
        <begin position="208"/>
        <end position="231"/>
    </location>
</feature>
<evidence type="ECO:0000313" key="3">
    <source>
        <dbReference type="Proteomes" id="UP000000787"/>
    </source>
</evidence>
<reference evidence="2 3" key="1">
    <citation type="journal article" date="2011" name="Stand. Genomic Sci.">
        <title>Complete genome sequence of the filamentous gliding predatory bacterium Herpetosiphon aurantiacus type strain (114-95(T)).</title>
        <authorList>
            <person name="Kiss H."/>
            <person name="Nett M."/>
            <person name="Domin N."/>
            <person name="Martin K."/>
            <person name="Maresca J.A."/>
            <person name="Copeland A."/>
            <person name="Lapidus A."/>
            <person name="Lucas S."/>
            <person name="Berry K.W."/>
            <person name="Glavina Del Rio T."/>
            <person name="Dalin E."/>
            <person name="Tice H."/>
            <person name="Pitluck S."/>
            <person name="Richardson P."/>
            <person name="Bruce D."/>
            <person name="Goodwin L."/>
            <person name="Han C."/>
            <person name="Detter J.C."/>
            <person name="Schmutz J."/>
            <person name="Brettin T."/>
            <person name="Land M."/>
            <person name="Hauser L."/>
            <person name="Kyrpides N.C."/>
            <person name="Ivanova N."/>
            <person name="Goker M."/>
            <person name="Woyke T."/>
            <person name="Klenk H.P."/>
            <person name="Bryant D.A."/>
        </authorList>
    </citation>
    <scope>NUCLEOTIDE SEQUENCE [LARGE SCALE GENOMIC DNA]</scope>
    <source>
        <strain evidence="3">ATCC 23779 / DSM 785 / 114-95</strain>
    </source>
</reference>
<organism evidence="2 3">
    <name type="scientific">Herpetosiphon aurantiacus (strain ATCC 23779 / DSM 785 / 114-95)</name>
    <dbReference type="NCBI Taxonomy" id="316274"/>
    <lineage>
        <taxon>Bacteria</taxon>
        <taxon>Bacillati</taxon>
        <taxon>Chloroflexota</taxon>
        <taxon>Chloroflexia</taxon>
        <taxon>Herpetosiphonales</taxon>
        <taxon>Herpetosiphonaceae</taxon>
        <taxon>Herpetosiphon</taxon>
    </lineage>
</organism>
<sequence length="242" mass="25324">MAAAQAPQSYQPIARPTVIPSVNTSMATPTTKPIAPTSIQLSPNSARSMLQPNRQQLLAQLQMFAYGLIGLGAVILVGLIFGLFVKGGLSGDLGGILGGGVEIGGSAIHLLLLLLATLFEAGLSNGGIIAFVVIIIILLLPAYAIFAITTGSKIAKAIILNQMPYSIKNLQIFSGIMIGFFGLIYALTNIQFKMNSNGLGGFGAEAGIGLGWGFTLSLFIMLGIFIGCIWYKNIALKLLVNP</sequence>
<dbReference type="AlphaFoldDB" id="A9AV54"/>
<feature type="transmembrane region" description="Helical" evidence="1">
    <location>
        <begin position="170"/>
        <end position="188"/>
    </location>
</feature>
<evidence type="ECO:0000256" key="1">
    <source>
        <dbReference type="SAM" id="Phobius"/>
    </source>
</evidence>
<accession>A9AV54</accession>
<dbReference type="KEGG" id="hau:Haur_0481"/>
<keyword evidence="1" id="KW-0472">Membrane</keyword>
<dbReference type="EMBL" id="CP000875">
    <property type="protein sequence ID" value="ABX03132.1"/>
    <property type="molecule type" value="Genomic_DNA"/>
</dbReference>